<organism evidence="2 3">
    <name type="scientific">Pedobacter insulae</name>
    <dbReference type="NCBI Taxonomy" id="414048"/>
    <lineage>
        <taxon>Bacteria</taxon>
        <taxon>Pseudomonadati</taxon>
        <taxon>Bacteroidota</taxon>
        <taxon>Sphingobacteriia</taxon>
        <taxon>Sphingobacteriales</taxon>
        <taxon>Sphingobacteriaceae</taxon>
        <taxon>Pedobacter</taxon>
    </lineage>
</organism>
<dbReference type="Gene3D" id="3.90.226.10">
    <property type="entry name" value="2-enoyl-CoA Hydratase, Chain A, domain 1"/>
    <property type="match status" value="1"/>
</dbReference>
<accession>A0A1I2TLR8</accession>
<feature type="domain" description="Tail specific protease" evidence="1">
    <location>
        <begin position="29"/>
        <end position="137"/>
    </location>
</feature>
<dbReference type="SUPFAM" id="SSF52096">
    <property type="entry name" value="ClpP/crotonase"/>
    <property type="match status" value="1"/>
</dbReference>
<dbReference type="EMBL" id="FOPP01000001">
    <property type="protein sequence ID" value="SFG65818.1"/>
    <property type="molecule type" value="Genomic_DNA"/>
</dbReference>
<name>A0A1I2TLR8_9SPHI</name>
<dbReference type="InterPro" id="IPR005151">
    <property type="entry name" value="Tail-specific_protease"/>
</dbReference>
<dbReference type="STRING" id="414048.SAMN04489864_101480"/>
<proteinExistence type="predicted"/>
<evidence type="ECO:0000313" key="2">
    <source>
        <dbReference type="EMBL" id="SFG65818.1"/>
    </source>
</evidence>
<dbReference type="Pfam" id="PF03572">
    <property type="entry name" value="Peptidase_S41"/>
    <property type="match status" value="1"/>
</dbReference>
<dbReference type="GO" id="GO:0008236">
    <property type="term" value="F:serine-type peptidase activity"/>
    <property type="evidence" value="ECO:0007669"/>
    <property type="project" value="InterPro"/>
</dbReference>
<protein>
    <submittedName>
        <fullName evidence="2">Peptidase family S41</fullName>
    </submittedName>
</protein>
<dbReference type="Proteomes" id="UP000199666">
    <property type="component" value="Unassembled WGS sequence"/>
</dbReference>
<evidence type="ECO:0000259" key="1">
    <source>
        <dbReference type="Pfam" id="PF03572"/>
    </source>
</evidence>
<dbReference type="InterPro" id="IPR029045">
    <property type="entry name" value="ClpP/crotonase-like_dom_sf"/>
</dbReference>
<dbReference type="AlphaFoldDB" id="A0A1I2TLR8"/>
<reference evidence="2 3" key="1">
    <citation type="submission" date="2016-10" db="EMBL/GenBank/DDBJ databases">
        <authorList>
            <person name="de Groot N.N."/>
        </authorList>
    </citation>
    <scope>NUCLEOTIDE SEQUENCE [LARGE SCALE GENOMIC DNA]</scope>
    <source>
        <strain evidence="2 3">DSM 18684</strain>
    </source>
</reference>
<gene>
    <name evidence="2" type="ORF">SAMN04489864_101480</name>
</gene>
<sequence>MWPMLIALSPFFKDGQLGSFKSSGLNEIWKKSGNKIFIKDDPQNERVYNSAVTYKLKNASIKIAVLINKTTQSAGEATTIALKSVKNVSFFGLRTRGLATSNETIPMDNGDFLILTTAWMYDCHSRKYPQGIEPDYSACNYQELENSLLHWVR</sequence>
<keyword evidence="3" id="KW-1185">Reference proteome</keyword>
<dbReference type="GO" id="GO:0006508">
    <property type="term" value="P:proteolysis"/>
    <property type="evidence" value="ECO:0007669"/>
    <property type="project" value="InterPro"/>
</dbReference>
<evidence type="ECO:0000313" key="3">
    <source>
        <dbReference type="Proteomes" id="UP000199666"/>
    </source>
</evidence>